<proteinExistence type="predicted"/>
<dbReference type="Gene3D" id="1.10.10.10">
    <property type="entry name" value="Winged helix-like DNA-binding domain superfamily/Winged helix DNA-binding domain"/>
    <property type="match status" value="1"/>
</dbReference>
<evidence type="ECO:0000313" key="4">
    <source>
        <dbReference type="Proteomes" id="UP001595921"/>
    </source>
</evidence>
<reference evidence="3 4" key="1">
    <citation type="journal article" date="2019" name="Int. J. Syst. Evol. Microbiol.">
        <title>The Global Catalogue of Microorganisms (GCM) 10K type strain sequencing project: providing services to taxonomists for standard genome sequencing and annotation.</title>
        <authorList>
            <consortium name="The Broad Institute Genomics Platform"/>
            <consortium name="The Broad Institute Genome Sequencing Center for Infectious Disease"/>
            <person name="Wu L."/>
            <person name="Ma J."/>
        </authorList>
    </citation>
    <scope>NUCLEOTIDE SEQUENCE [LARGE SCALE GENOMIC DNA]</scope>
    <source>
        <strain evidence="3 4">CGMCC 1.12553</strain>
    </source>
</reference>
<evidence type="ECO:0000256" key="1">
    <source>
        <dbReference type="SAM" id="MobiDB-lite"/>
    </source>
</evidence>
<gene>
    <name evidence="3" type="ORF">ACFO0N_13960</name>
</gene>
<feature type="compositionally biased region" description="Acidic residues" evidence="1">
    <location>
        <begin position="1"/>
        <end position="11"/>
    </location>
</feature>
<dbReference type="InterPro" id="IPR055768">
    <property type="entry name" value="DUF7344"/>
</dbReference>
<sequence length="133" mass="14862">MTDGGEDTGDGDDARERPRRSTDGGDLPLDDVFDLLGDRRRRYVLYCLADWDGAVARDELARQVATWEHGGDLGDVPAESITRVTVSLDHVHLPRLVDYGVVTYDRESAELERAAGLDRLEPYLDLARDEEGF</sequence>
<keyword evidence="4" id="KW-1185">Reference proteome</keyword>
<dbReference type="Pfam" id="PF24035">
    <property type="entry name" value="DUF7344"/>
    <property type="match status" value="1"/>
</dbReference>
<dbReference type="InterPro" id="IPR036388">
    <property type="entry name" value="WH-like_DNA-bd_sf"/>
</dbReference>
<evidence type="ECO:0000313" key="3">
    <source>
        <dbReference type="EMBL" id="MFC4359050.1"/>
    </source>
</evidence>
<protein>
    <recommendedName>
        <fullName evidence="2">DUF7344 domain-containing protein</fullName>
    </recommendedName>
</protein>
<comment type="caution">
    <text evidence="3">The sequence shown here is derived from an EMBL/GenBank/DDBJ whole genome shotgun (WGS) entry which is preliminary data.</text>
</comment>
<feature type="region of interest" description="Disordered" evidence="1">
    <location>
        <begin position="1"/>
        <end position="29"/>
    </location>
</feature>
<name>A0ABD5PEG6_9EURY</name>
<feature type="domain" description="DUF7344" evidence="2">
    <location>
        <begin position="33"/>
        <end position="110"/>
    </location>
</feature>
<dbReference type="EMBL" id="JBHSDS010000007">
    <property type="protein sequence ID" value="MFC4359050.1"/>
    <property type="molecule type" value="Genomic_DNA"/>
</dbReference>
<dbReference type="SUPFAM" id="SSF46785">
    <property type="entry name" value="Winged helix' DNA-binding domain"/>
    <property type="match status" value="1"/>
</dbReference>
<dbReference type="InterPro" id="IPR036390">
    <property type="entry name" value="WH_DNA-bd_sf"/>
</dbReference>
<dbReference type="Proteomes" id="UP001595921">
    <property type="component" value="Unassembled WGS sequence"/>
</dbReference>
<dbReference type="AlphaFoldDB" id="A0ABD5PEG6"/>
<evidence type="ECO:0000259" key="2">
    <source>
        <dbReference type="Pfam" id="PF24035"/>
    </source>
</evidence>
<feature type="compositionally biased region" description="Basic and acidic residues" evidence="1">
    <location>
        <begin position="12"/>
        <end position="23"/>
    </location>
</feature>
<organism evidence="3 4">
    <name type="scientific">Halobium salinum</name>
    <dbReference type="NCBI Taxonomy" id="1364940"/>
    <lineage>
        <taxon>Archaea</taxon>
        <taxon>Methanobacteriati</taxon>
        <taxon>Methanobacteriota</taxon>
        <taxon>Stenosarchaea group</taxon>
        <taxon>Halobacteria</taxon>
        <taxon>Halobacteriales</taxon>
        <taxon>Haloferacaceae</taxon>
        <taxon>Halobium</taxon>
    </lineage>
</organism>
<dbReference type="RefSeq" id="WP_267620117.1">
    <property type="nucleotide sequence ID" value="NZ_JAODIW010000004.1"/>
</dbReference>
<accession>A0ABD5PEG6</accession>